<evidence type="ECO:0000313" key="5">
    <source>
        <dbReference type="Proteomes" id="UP001569200"/>
    </source>
</evidence>
<evidence type="ECO:0000313" key="4">
    <source>
        <dbReference type="Proteomes" id="UP001177935"/>
    </source>
</evidence>
<dbReference type="EMBL" id="JAUYVL010000002">
    <property type="protein sequence ID" value="MDP2500123.1"/>
    <property type="molecule type" value="Genomic_DNA"/>
</dbReference>
<sequence>MSKLKKRGAITAISTDKNEGSSKSTGITTVKKKVTTSYMVPPLTLRMSLTDKERITDWVANLQEQTERNVSAAKLYRALALYRDKIDDEELVELINKMN</sequence>
<gene>
    <name evidence="3" type="ORF">ACED33_24165</name>
    <name evidence="2" type="ORF">Q8W42_05310</name>
</gene>
<feature type="region of interest" description="Disordered" evidence="1">
    <location>
        <begin position="1"/>
        <end position="25"/>
    </location>
</feature>
<organism evidence="2 4">
    <name type="scientific">Vibrio splendidus</name>
    <dbReference type="NCBI Taxonomy" id="29497"/>
    <lineage>
        <taxon>Bacteria</taxon>
        <taxon>Pseudomonadati</taxon>
        <taxon>Pseudomonadota</taxon>
        <taxon>Gammaproteobacteria</taxon>
        <taxon>Vibrionales</taxon>
        <taxon>Vibrionaceae</taxon>
        <taxon>Vibrio</taxon>
    </lineage>
</organism>
<dbReference type="EMBL" id="JBGOOW010000059">
    <property type="protein sequence ID" value="MEZ8183775.1"/>
    <property type="molecule type" value="Genomic_DNA"/>
</dbReference>
<name>A0A2N7LRD1_VIBSP</name>
<reference evidence="3 5" key="2">
    <citation type="submission" date="2024-06" db="EMBL/GenBank/DDBJ databases">
        <authorList>
            <person name="Steensen K."/>
            <person name="Seneca J."/>
            <person name="Bartlau N."/>
            <person name="Yu A.X."/>
            <person name="Polz M.F."/>
        </authorList>
    </citation>
    <scope>NUCLEOTIDE SEQUENCE [LARGE SCALE GENOMIC DNA]</scope>
    <source>
        <strain evidence="3 5">1F145</strain>
    </source>
</reference>
<dbReference type="Proteomes" id="UP001569200">
    <property type="component" value="Unassembled WGS sequence"/>
</dbReference>
<keyword evidence="5" id="KW-1185">Reference proteome</keyword>
<evidence type="ECO:0000313" key="3">
    <source>
        <dbReference type="EMBL" id="MEZ8183775.1"/>
    </source>
</evidence>
<dbReference type="AlphaFoldDB" id="A0A2N7LRD1"/>
<evidence type="ECO:0000313" key="2">
    <source>
        <dbReference type="EMBL" id="MDP2500123.1"/>
    </source>
</evidence>
<protein>
    <submittedName>
        <fullName evidence="2">Uncharacterized protein</fullName>
    </submittedName>
</protein>
<reference evidence="2" key="1">
    <citation type="submission" date="2023-07" db="EMBL/GenBank/DDBJ databases">
        <title>Genome content predicts the carbon catabolic preferences of heterotrophic bacteria.</title>
        <authorList>
            <person name="Gralka M."/>
        </authorList>
    </citation>
    <scope>NUCLEOTIDE SEQUENCE</scope>
    <source>
        <strain evidence="2">6E02</strain>
    </source>
</reference>
<dbReference type="Proteomes" id="UP001177935">
    <property type="component" value="Unassembled WGS sequence"/>
</dbReference>
<proteinExistence type="predicted"/>
<comment type="caution">
    <text evidence="2">The sequence shown here is derived from an EMBL/GenBank/DDBJ whole genome shotgun (WGS) entry which is preliminary data.</text>
</comment>
<dbReference type="RefSeq" id="WP_016799982.1">
    <property type="nucleotide sequence ID" value="NZ_CAWNSC010000003.1"/>
</dbReference>
<accession>A0A2N7LRD1</accession>
<evidence type="ECO:0000256" key="1">
    <source>
        <dbReference type="SAM" id="MobiDB-lite"/>
    </source>
</evidence>